<dbReference type="Proteomes" id="UP000198577">
    <property type="component" value="Unassembled WGS sequence"/>
</dbReference>
<keyword evidence="2" id="KW-1185">Reference proteome</keyword>
<evidence type="ECO:0000313" key="1">
    <source>
        <dbReference type="EMBL" id="SFQ36439.1"/>
    </source>
</evidence>
<reference evidence="1 2" key="1">
    <citation type="submission" date="2016-10" db="EMBL/GenBank/DDBJ databases">
        <authorList>
            <person name="de Groot N.N."/>
        </authorList>
    </citation>
    <scope>NUCLEOTIDE SEQUENCE [LARGE SCALE GENOMIC DNA]</scope>
    <source>
        <strain evidence="1 2">DSM 20678</strain>
    </source>
</reference>
<dbReference type="PROSITE" id="PS51257">
    <property type="entry name" value="PROKAR_LIPOPROTEIN"/>
    <property type="match status" value="1"/>
</dbReference>
<organism evidence="1 2">
    <name type="scientific">Caldicoprobacter faecalis</name>
    <dbReference type="NCBI Taxonomy" id="937334"/>
    <lineage>
        <taxon>Bacteria</taxon>
        <taxon>Bacillati</taxon>
        <taxon>Bacillota</taxon>
        <taxon>Clostridia</taxon>
        <taxon>Caldicoprobacterales</taxon>
        <taxon>Caldicoprobacteraceae</taxon>
        <taxon>Caldicoprobacter</taxon>
    </lineage>
</organism>
<sequence>MCARQRVECLIILLLMISLVSGCSSKEEESADLFGKYYKLPDKIIVYNHGNKEEIDKEDQLYHQIIQLLNQMFADVQRIGMTKTAMDEYNEKQAKEVLALEFIYSDTYKFHYEDWGREINREYCRLFIPLDRVSDPIEIFFGDNEKYFGGPIGMFVEPTQLIELINSSSK</sequence>
<dbReference type="RefSeq" id="WP_025747092.1">
    <property type="nucleotide sequence ID" value="NZ_FOXR01000032.1"/>
</dbReference>
<dbReference type="EMBL" id="FOXR01000032">
    <property type="protein sequence ID" value="SFQ36439.1"/>
    <property type="molecule type" value="Genomic_DNA"/>
</dbReference>
<gene>
    <name evidence="1" type="ORF">SAMN05444406_1321</name>
</gene>
<protein>
    <submittedName>
        <fullName evidence="1">Uncharacterized protein</fullName>
    </submittedName>
</protein>
<accession>A0A1I5XWW0</accession>
<evidence type="ECO:0000313" key="2">
    <source>
        <dbReference type="Proteomes" id="UP000198577"/>
    </source>
</evidence>
<proteinExistence type="predicted"/>
<name>A0A1I5XWW0_9FIRM</name>
<dbReference type="AlphaFoldDB" id="A0A1I5XWW0"/>